<dbReference type="Pfam" id="PF17919">
    <property type="entry name" value="RT_RNaseH_2"/>
    <property type="match status" value="1"/>
</dbReference>
<evidence type="ECO:0000313" key="2">
    <source>
        <dbReference type="EMBL" id="KAK4388616.1"/>
    </source>
</evidence>
<protein>
    <recommendedName>
        <fullName evidence="1">Reverse transcriptase/retrotransposon-derived protein RNase H-like domain-containing protein</fullName>
    </recommendedName>
</protein>
<dbReference type="PANTHER" id="PTHR35046">
    <property type="entry name" value="ZINC KNUCKLE (CCHC-TYPE) FAMILY PROTEIN"/>
    <property type="match status" value="1"/>
</dbReference>
<reference evidence="2" key="2">
    <citation type="journal article" date="2024" name="Plant">
        <title>Genomic evolution and insights into agronomic trait innovations of Sesamum species.</title>
        <authorList>
            <person name="Miao H."/>
            <person name="Wang L."/>
            <person name="Qu L."/>
            <person name="Liu H."/>
            <person name="Sun Y."/>
            <person name="Le M."/>
            <person name="Wang Q."/>
            <person name="Wei S."/>
            <person name="Zheng Y."/>
            <person name="Lin W."/>
            <person name="Duan Y."/>
            <person name="Cao H."/>
            <person name="Xiong S."/>
            <person name="Wang X."/>
            <person name="Wei L."/>
            <person name="Li C."/>
            <person name="Ma Q."/>
            <person name="Ju M."/>
            <person name="Zhao R."/>
            <person name="Li G."/>
            <person name="Mu C."/>
            <person name="Tian Q."/>
            <person name="Mei H."/>
            <person name="Zhang T."/>
            <person name="Gao T."/>
            <person name="Zhang H."/>
        </authorList>
    </citation>
    <scope>NUCLEOTIDE SEQUENCE</scope>
    <source>
        <strain evidence="2">K16</strain>
    </source>
</reference>
<feature type="domain" description="Reverse transcriptase/retrotransposon-derived protein RNase H-like" evidence="1">
    <location>
        <begin position="190"/>
        <end position="229"/>
    </location>
</feature>
<evidence type="ECO:0000313" key="3">
    <source>
        <dbReference type="Proteomes" id="UP001289374"/>
    </source>
</evidence>
<name>A0AAE1W8D0_9LAMI</name>
<dbReference type="EMBL" id="JACGWL010000014">
    <property type="protein sequence ID" value="KAK4388616.1"/>
    <property type="molecule type" value="Genomic_DNA"/>
</dbReference>
<dbReference type="Proteomes" id="UP001289374">
    <property type="component" value="Unassembled WGS sequence"/>
</dbReference>
<dbReference type="InterPro" id="IPR043502">
    <property type="entry name" value="DNA/RNA_pol_sf"/>
</dbReference>
<sequence>MPLEPRASWFSLKCVDWTSRGKALFRCVPRERCKRHGLGMGNVLSQYGKSVDEYYKEVEIAMIQTKIIEDNEEIMARFLHGLNRNIVDVVEMHQYVELEEMVHHAMKVEQQLKRKGLVWRISNWSTFSPWKNNPKKGTPSTSKLKEVDPKLGDNVAAKKNYEDVFLDEIPPGLPPICGIEHQIDFMPVASLSNHPAYSLPDFGKTFEIECDASGIGIGGVLMQEGDDASNIANIFLFVRLQVKFGTKLHFSTTCHPQTYGQTRKERFPDKKSSSSCQEGSGPFQVLKRINDNAYKLDLLGKYGSEAGWVGGVGSGFYRGKAERISNPPQTCLAAIFRFYFSRGLSSWTFLLCPAPMVPLQLDPCQTPK</sequence>
<dbReference type="PANTHER" id="PTHR35046:SF9">
    <property type="entry name" value="RNA-DIRECTED DNA POLYMERASE"/>
    <property type="match status" value="1"/>
</dbReference>
<keyword evidence="3" id="KW-1185">Reference proteome</keyword>
<dbReference type="SUPFAM" id="SSF56672">
    <property type="entry name" value="DNA/RNA polymerases"/>
    <property type="match status" value="1"/>
</dbReference>
<dbReference type="InterPro" id="IPR041577">
    <property type="entry name" value="RT_RNaseH_2"/>
</dbReference>
<accession>A0AAE1W8D0</accession>
<dbReference type="AlphaFoldDB" id="A0AAE1W8D0"/>
<organism evidence="2 3">
    <name type="scientific">Sesamum angolense</name>
    <dbReference type="NCBI Taxonomy" id="2727404"/>
    <lineage>
        <taxon>Eukaryota</taxon>
        <taxon>Viridiplantae</taxon>
        <taxon>Streptophyta</taxon>
        <taxon>Embryophyta</taxon>
        <taxon>Tracheophyta</taxon>
        <taxon>Spermatophyta</taxon>
        <taxon>Magnoliopsida</taxon>
        <taxon>eudicotyledons</taxon>
        <taxon>Gunneridae</taxon>
        <taxon>Pentapetalae</taxon>
        <taxon>asterids</taxon>
        <taxon>lamiids</taxon>
        <taxon>Lamiales</taxon>
        <taxon>Pedaliaceae</taxon>
        <taxon>Sesamum</taxon>
    </lineage>
</organism>
<evidence type="ECO:0000259" key="1">
    <source>
        <dbReference type="Pfam" id="PF17919"/>
    </source>
</evidence>
<proteinExistence type="predicted"/>
<comment type="caution">
    <text evidence="2">The sequence shown here is derived from an EMBL/GenBank/DDBJ whole genome shotgun (WGS) entry which is preliminary data.</text>
</comment>
<reference evidence="2" key="1">
    <citation type="submission" date="2020-06" db="EMBL/GenBank/DDBJ databases">
        <authorList>
            <person name="Li T."/>
            <person name="Hu X."/>
            <person name="Zhang T."/>
            <person name="Song X."/>
            <person name="Zhang H."/>
            <person name="Dai N."/>
            <person name="Sheng W."/>
            <person name="Hou X."/>
            <person name="Wei L."/>
        </authorList>
    </citation>
    <scope>NUCLEOTIDE SEQUENCE</scope>
    <source>
        <strain evidence="2">K16</strain>
        <tissue evidence="2">Leaf</tissue>
    </source>
</reference>
<gene>
    <name evidence="2" type="ORF">Sango_2468200</name>
</gene>